<accession>A0A494TH58</accession>
<dbReference type="InterPro" id="IPR029032">
    <property type="entry name" value="AhpD-like"/>
</dbReference>
<reference evidence="1 2" key="1">
    <citation type="submission" date="2018-09" db="EMBL/GenBank/DDBJ databases">
        <title>Sphingomonas peninsula sp. nov., isolated from fildes peninsula, Antarctic soil.</title>
        <authorList>
            <person name="Yingchao G."/>
        </authorList>
    </citation>
    <scope>NUCLEOTIDE SEQUENCE [LARGE SCALE GENOMIC DNA]</scope>
    <source>
        <strain evidence="1 2">YZ-8</strain>
        <plasmid evidence="1 2">unnamed1</plasmid>
    </source>
</reference>
<name>A0A494TH58_SPHPE</name>
<keyword evidence="2" id="KW-1185">Reference proteome</keyword>
<sequence length="189" mass="20915">MRVDVHIDHIMEPTAYVASTYAREIVGAAFTFSKVTYEHTRLSLREFEAARARTAQINGCLLCQTWRADRDTAAYLESMGSATESVATRGGDAPDETFYDQIGDWRDSTQFSERERVAIEYADGLGLNPHGIADNEPFWARMKAAYSDDEIVDLSYCIACWMGLGRVAHVLGIDGVCQIPALARLPVAA</sequence>
<geneLocation type="plasmid" evidence="1">
    <name>unnamed1</name>
</geneLocation>
<dbReference type="AlphaFoldDB" id="A0A494TH58"/>
<gene>
    <name evidence="1" type="ORF">D3Y57_03730</name>
</gene>
<protein>
    <submittedName>
        <fullName evidence="1">Carboxymuconolactone decarboxylase family protein</fullName>
    </submittedName>
</protein>
<dbReference type="Proteomes" id="UP000276254">
    <property type="component" value="Plasmid unnamed1"/>
</dbReference>
<evidence type="ECO:0000313" key="1">
    <source>
        <dbReference type="EMBL" id="AYJ85151.1"/>
    </source>
</evidence>
<organism evidence="1 2">
    <name type="scientific">Sphingomonas paeninsulae</name>
    <dbReference type="NCBI Taxonomy" id="2319844"/>
    <lineage>
        <taxon>Bacteria</taxon>
        <taxon>Pseudomonadati</taxon>
        <taxon>Pseudomonadota</taxon>
        <taxon>Alphaproteobacteria</taxon>
        <taxon>Sphingomonadales</taxon>
        <taxon>Sphingomonadaceae</taxon>
        <taxon>Sphingomonas</taxon>
    </lineage>
</organism>
<keyword evidence="1" id="KW-0614">Plasmid</keyword>
<dbReference type="Gene3D" id="1.20.1290.10">
    <property type="entry name" value="AhpD-like"/>
    <property type="match status" value="1"/>
</dbReference>
<dbReference type="RefSeq" id="WP_121151457.1">
    <property type="nucleotide sequence ID" value="NZ_CP032828.1"/>
</dbReference>
<dbReference type="SUPFAM" id="SSF69118">
    <property type="entry name" value="AhpD-like"/>
    <property type="match status" value="1"/>
</dbReference>
<dbReference type="EMBL" id="CP032828">
    <property type="protein sequence ID" value="AYJ85151.1"/>
    <property type="molecule type" value="Genomic_DNA"/>
</dbReference>
<evidence type="ECO:0000313" key="2">
    <source>
        <dbReference type="Proteomes" id="UP000276254"/>
    </source>
</evidence>
<dbReference type="KEGG" id="spha:D3Y57_03730"/>
<proteinExistence type="predicted"/>
<dbReference type="OrthoDB" id="9801997at2"/>